<gene>
    <name evidence="2" type="ORF">NCTC11155_03654</name>
</gene>
<accession>A0A380ZD45</accession>
<keyword evidence="1" id="KW-0812">Transmembrane</keyword>
<dbReference type="Proteomes" id="UP000254424">
    <property type="component" value="Unassembled WGS sequence"/>
</dbReference>
<protein>
    <submittedName>
        <fullName evidence="2">Uncharacterized protein</fullName>
    </submittedName>
</protein>
<evidence type="ECO:0000256" key="1">
    <source>
        <dbReference type="SAM" id="Phobius"/>
    </source>
</evidence>
<reference evidence="2 3" key="1">
    <citation type="submission" date="2018-06" db="EMBL/GenBank/DDBJ databases">
        <authorList>
            <consortium name="Pathogen Informatics"/>
            <person name="Doyle S."/>
        </authorList>
    </citation>
    <scope>NUCLEOTIDE SEQUENCE [LARGE SCALE GENOMIC DNA]</scope>
    <source>
        <strain evidence="2 3">NCTC11155</strain>
    </source>
</reference>
<evidence type="ECO:0000313" key="3">
    <source>
        <dbReference type="Proteomes" id="UP000254424"/>
    </source>
</evidence>
<name>A0A380ZD45_9BACE</name>
<keyword evidence="1" id="KW-0472">Membrane</keyword>
<sequence>MAKPVYNALIIGVNCFCSNLNFFKKGDYPYKLRTFALSSVNY</sequence>
<keyword evidence="1" id="KW-1133">Transmembrane helix</keyword>
<feature type="transmembrane region" description="Helical" evidence="1">
    <location>
        <begin position="6"/>
        <end position="23"/>
    </location>
</feature>
<dbReference type="EMBL" id="UFSX01000002">
    <property type="protein sequence ID" value="SUV44242.1"/>
    <property type="molecule type" value="Genomic_DNA"/>
</dbReference>
<dbReference type="AlphaFoldDB" id="A0A380ZD45"/>
<evidence type="ECO:0000313" key="2">
    <source>
        <dbReference type="EMBL" id="SUV44242.1"/>
    </source>
</evidence>
<proteinExistence type="predicted"/>
<organism evidence="2 3">
    <name type="scientific">Bacteroides eggerthii</name>
    <dbReference type="NCBI Taxonomy" id="28111"/>
    <lineage>
        <taxon>Bacteria</taxon>
        <taxon>Pseudomonadati</taxon>
        <taxon>Bacteroidota</taxon>
        <taxon>Bacteroidia</taxon>
        <taxon>Bacteroidales</taxon>
        <taxon>Bacteroidaceae</taxon>
        <taxon>Bacteroides</taxon>
    </lineage>
</organism>